<comment type="subcellular location">
    <subcellularLocation>
        <location evidence="1">Cytoplasm</location>
        <location evidence="1">Cytoskeleton</location>
    </subcellularLocation>
</comment>
<evidence type="ECO:0000313" key="6">
    <source>
        <dbReference type="EMBL" id="PNX87958.1"/>
    </source>
</evidence>
<keyword evidence="4" id="KW-0963">Cytoplasm</keyword>
<dbReference type="Gene3D" id="1.20.58.1520">
    <property type="match status" value="1"/>
</dbReference>
<reference evidence="6 7" key="1">
    <citation type="journal article" date="2014" name="Am. J. Bot.">
        <title>Genome assembly and annotation for red clover (Trifolium pratense; Fabaceae).</title>
        <authorList>
            <person name="Istvanek J."/>
            <person name="Jaros M."/>
            <person name="Krenek A."/>
            <person name="Repkova J."/>
        </authorList>
    </citation>
    <scope>NUCLEOTIDE SEQUENCE [LARGE SCALE GENOMIC DNA]</scope>
    <source>
        <strain evidence="7">cv. Tatra</strain>
        <tissue evidence="6">Young leaves</tissue>
    </source>
</reference>
<evidence type="ECO:0000256" key="4">
    <source>
        <dbReference type="ARBA" id="ARBA00023212"/>
    </source>
</evidence>
<protein>
    <submittedName>
        <fullName evidence="6">Microtubule-associated protein MAP65-3-like</fullName>
    </submittedName>
</protein>
<evidence type="ECO:0000256" key="2">
    <source>
        <dbReference type="ARBA" id="ARBA00006187"/>
    </source>
</evidence>
<dbReference type="PANTHER" id="PTHR19321">
    <property type="entry name" value="PROTEIN REGULATOR OF CYTOKINESIS 1 PRC1-RELATED"/>
    <property type="match status" value="1"/>
</dbReference>
<feature type="coiled-coil region" evidence="5">
    <location>
        <begin position="40"/>
        <end position="67"/>
    </location>
</feature>
<evidence type="ECO:0000256" key="3">
    <source>
        <dbReference type="ARBA" id="ARBA00022701"/>
    </source>
</evidence>
<sequence>MKKQKFERRNQFMEVQEQIQNISIEIYGPKEYVPTIVDETDLSLRKLEELHRQLNALQSEKSDRLKKVQEHLYTLNSLCSVLGFDFMQTVLGIHPSLGDIEGPTSVSNDTIQQLAVATQQLREIKLQRMQKLQDLATTMLELWNLMDTPIEEQQMFQNVTCNIAASEDEITEPNTLSADFINCVEVEVSRLEELKSSKMKELVLKKRTELEEICRKTHLVPETDGAIEYAVEAIESGAVDPACVLEQFERQVAQVKEEALGRKDILEKVEKWLAACDEESWLEEYNRDDNRYNAGRGAHLTLKRAEKARGLVNKIP</sequence>
<evidence type="ECO:0000256" key="1">
    <source>
        <dbReference type="ARBA" id="ARBA00004245"/>
    </source>
</evidence>
<dbReference type="AlphaFoldDB" id="A0A2K3MAZ6"/>
<dbReference type="EMBL" id="ASHM01055217">
    <property type="protein sequence ID" value="PNX87958.1"/>
    <property type="molecule type" value="Genomic_DNA"/>
</dbReference>
<evidence type="ECO:0000313" key="7">
    <source>
        <dbReference type="Proteomes" id="UP000236291"/>
    </source>
</evidence>
<comment type="similarity">
    <text evidence="2">Belongs to the MAP65/ASE1 family.</text>
</comment>
<reference evidence="6 7" key="2">
    <citation type="journal article" date="2017" name="Front. Plant Sci.">
        <title>Gene Classification and Mining of Molecular Markers Useful in Red Clover (Trifolium pratense) Breeding.</title>
        <authorList>
            <person name="Istvanek J."/>
            <person name="Dluhosova J."/>
            <person name="Dluhos P."/>
            <person name="Patkova L."/>
            <person name="Nedelnik J."/>
            <person name="Repkova J."/>
        </authorList>
    </citation>
    <scope>NUCLEOTIDE SEQUENCE [LARGE SCALE GENOMIC DNA]</scope>
    <source>
        <strain evidence="7">cv. Tatra</strain>
        <tissue evidence="6">Young leaves</tissue>
    </source>
</reference>
<dbReference type="GO" id="GO:0008017">
    <property type="term" value="F:microtubule binding"/>
    <property type="evidence" value="ECO:0007669"/>
    <property type="project" value="InterPro"/>
</dbReference>
<dbReference type="Proteomes" id="UP000236291">
    <property type="component" value="Unassembled WGS sequence"/>
</dbReference>
<dbReference type="PANTHER" id="PTHR19321:SF7">
    <property type="entry name" value="65-KDA MICROTUBULE-ASSOCIATED PROTEIN 3"/>
    <property type="match status" value="1"/>
</dbReference>
<gene>
    <name evidence="6" type="ORF">L195_g044058</name>
</gene>
<dbReference type="GO" id="GO:0000226">
    <property type="term" value="P:microtubule cytoskeleton organization"/>
    <property type="evidence" value="ECO:0007669"/>
    <property type="project" value="InterPro"/>
</dbReference>
<dbReference type="GO" id="GO:0005874">
    <property type="term" value="C:microtubule"/>
    <property type="evidence" value="ECO:0007669"/>
    <property type="project" value="UniProtKB-KW"/>
</dbReference>
<accession>A0A2K3MAZ6</accession>
<organism evidence="6 7">
    <name type="scientific">Trifolium pratense</name>
    <name type="common">Red clover</name>
    <dbReference type="NCBI Taxonomy" id="57577"/>
    <lineage>
        <taxon>Eukaryota</taxon>
        <taxon>Viridiplantae</taxon>
        <taxon>Streptophyta</taxon>
        <taxon>Embryophyta</taxon>
        <taxon>Tracheophyta</taxon>
        <taxon>Spermatophyta</taxon>
        <taxon>Magnoliopsida</taxon>
        <taxon>eudicotyledons</taxon>
        <taxon>Gunneridae</taxon>
        <taxon>Pentapetalae</taxon>
        <taxon>rosids</taxon>
        <taxon>fabids</taxon>
        <taxon>Fabales</taxon>
        <taxon>Fabaceae</taxon>
        <taxon>Papilionoideae</taxon>
        <taxon>50 kb inversion clade</taxon>
        <taxon>NPAAA clade</taxon>
        <taxon>Hologalegina</taxon>
        <taxon>IRL clade</taxon>
        <taxon>Trifolieae</taxon>
        <taxon>Trifolium</taxon>
    </lineage>
</organism>
<proteinExistence type="inferred from homology"/>
<dbReference type="GO" id="GO:0005737">
    <property type="term" value="C:cytoplasm"/>
    <property type="evidence" value="ECO:0007669"/>
    <property type="project" value="TreeGrafter"/>
</dbReference>
<comment type="caution">
    <text evidence="6">The sequence shown here is derived from an EMBL/GenBank/DDBJ whole genome shotgun (WGS) entry which is preliminary data.</text>
</comment>
<feature type="non-terminal residue" evidence="6">
    <location>
        <position position="316"/>
    </location>
</feature>
<evidence type="ECO:0000256" key="5">
    <source>
        <dbReference type="SAM" id="Coils"/>
    </source>
</evidence>
<dbReference type="GO" id="GO:0005819">
    <property type="term" value="C:spindle"/>
    <property type="evidence" value="ECO:0007669"/>
    <property type="project" value="TreeGrafter"/>
</dbReference>
<name>A0A2K3MAZ6_TRIPR</name>
<keyword evidence="3" id="KW-0493">Microtubule</keyword>
<dbReference type="Pfam" id="PF03999">
    <property type="entry name" value="MAP65_ASE1"/>
    <property type="match status" value="1"/>
</dbReference>
<keyword evidence="4" id="KW-0206">Cytoskeleton</keyword>
<keyword evidence="5" id="KW-0175">Coiled coil</keyword>
<dbReference type="ExpressionAtlas" id="A0A2K3MAZ6">
    <property type="expression patterns" value="baseline"/>
</dbReference>
<dbReference type="InterPro" id="IPR007145">
    <property type="entry name" value="MAP65_Ase1_PRC1"/>
</dbReference>